<evidence type="ECO:0000313" key="1">
    <source>
        <dbReference type="EMBL" id="KAG7193113.1"/>
    </source>
</evidence>
<dbReference type="PANTHER" id="PTHR15002">
    <property type="entry name" value="RIBOSOMAL BIOGENESIS PROTEIN LAS1L"/>
    <property type="match status" value="1"/>
</dbReference>
<keyword evidence="2" id="KW-1185">Reference proteome</keyword>
<sequence>MPPIVEAYRSVEDLIQLRQWFYEPKTPEQRHRAVLRVNALASRATKLPHGVTMTSLLTSLQLKDKDLDSLESESTMQLAYTAALIRFVNGLLDPFQKSVHAAPLYRLAHQINLPGFFVELRHWGTHEQMALLNLLRDSCLQALNWLKLHYWDLLDLPDVPATNENEDEEEGITKFVKTNLVSYKRIRKSNLSMIYKFGDGSETGVKYWKAIKNLKLVSPLLLIRTMISSDFLIYNSPEKLSQGKGVKFNPLLIKLYRPLLDELGIEFKYQLLNLIFDMAEGSVSAIEWNQLLEWTAYLTSDITEYPDQDIKGIILDDVVGEAKGQDIKRIFIEQLVLPEVRSDPKYLKWLNSLKGFFKGSKLKLLVVNEITNENSKTLAQFSLPPSLDDIITSASEIDDLEKVEDVGAQPRKKQKLRPMFLFEPIPDWKPTPMGII</sequence>
<dbReference type="Pfam" id="PF04031">
    <property type="entry name" value="Las1"/>
    <property type="match status" value="1"/>
</dbReference>
<dbReference type="PANTHER" id="PTHR15002:SF0">
    <property type="entry name" value="RIBOSOMAL BIOGENESIS PROTEIN LAS1L"/>
    <property type="match status" value="1"/>
</dbReference>
<dbReference type="RefSeq" id="XP_043048662.1">
    <property type="nucleotide sequence ID" value="XM_043192030.1"/>
</dbReference>
<reference evidence="1" key="1">
    <citation type="submission" date="2021-03" db="EMBL/GenBank/DDBJ databases">
        <authorList>
            <person name="Palmer J.M."/>
        </authorList>
    </citation>
    <scope>NUCLEOTIDE SEQUENCE</scope>
    <source>
        <strain evidence="1">ARV_011</strain>
    </source>
</reference>
<organism evidence="1 2">
    <name type="scientific">Scheffersomyces spartinae</name>
    <dbReference type="NCBI Taxonomy" id="45513"/>
    <lineage>
        <taxon>Eukaryota</taxon>
        <taxon>Fungi</taxon>
        <taxon>Dikarya</taxon>
        <taxon>Ascomycota</taxon>
        <taxon>Saccharomycotina</taxon>
        <taxon>Pichiomycetes</taxon>
        <taxon>Debaryomycetaceae</taxon>
        <taxon>Scheffersomyces</taxon>
    </lineage>
</organism>
<dbReference type="GO" id="GO:0030687">
    <property type="term" value="C:preribosome, large subunit precursor"/>
    <property type="evidence" value="ECO:0007669"/>
    <property type="project" value="TreeGrafter"/>
</dbReference>
<name>A0A9P7V8H0_9ASCO</name>
<dbReference type="GO" id="GO:0004519">
    <property type="term" value="F:endonuclease activity"/>
    <property type="evidence" value="ECO:0007669"/>
    <property type="project" value="InterPro"/>
</dbReference>
<dbReference type="Proteomes" id="UP000790833">
    <property type="component" value="Unassembled WGS sequence"/>
</dbReference>
<accession>A0A9P7V8H0</accession>
<dbReference type="InterPro" id="IPR007174">
    <property type="entry name" value="Las1"/>
</dbReference>
<dbReference type="EMBL" id="JAHMUF010000014">
    <property type="protein sequence ID" value="KAG7193113.1"/>
    <property type="molecule type" value="Genomic_DNA"/>
</dbReference>
<evidence type="ECO:0000313" key="2">
    <source>
        <dbReference type="Proteomes" id="UP000790833"/>
    </source>
</evidence>
<dbReference type="OrthoDB" id="10263222at2759"/>
<gene>
    <name evidence="1" type="primary">LAS1</name>
    <name evidence="1" type="ORF">KQ657_001230</name>
</gene>
<dbReference type="GeneID" id="66114604"/>
<dbReference type="GO" id="GO:0000460">
    <property type="term" value="P:maturation of 5.8S rRNA"/>
    <property type="evidence" value="ECO:0007669"/>
    <property type="project" value="TreeGrafter"/>
</dbReference>
<comment type="caution">
    <text evidence="1">The sequence shown here is derived from an EMBL/GenBank/DDBJ whole genome shotgun (WGS) entry which is preliminary data.</text>
</comment>
<dbReference type="GO" id="GO:0090730">
    <property type="term" value="C:Las1 complex"/>
    <property type="evidence" value="ECO:0007669"/>
    <property type="project" value="InterPro"/>
</dbReference>
<dbReference type="GO" id="GO:0000470">
    <property type="term" value="P:maturation of LSU-rRNA"/>
    <property type="evidence" value="ECO:0007669"/>
    <property type="project" value="TreeGrafter"/>
</dbReference>
<proteinExistence type="predicted"/>
<dbReference type="AlphaFoldDB" id="A0A9P7V8H0"/>
<protein>
    <submittedName>
        <fullName evidence="1">rRNA-processing protein las1</fullName>
    </submittedName>
</protein>